<dbReference type="AlphaFoldDB" id="A0A833YBV7"/>
<sequence length="174" mass="19033">MAAMAAPSSTTAPVFQAGKRGEVRARGHSRRGLPPCKGLSEDFQDVTSTYISLKRILLKTAELPPKTRRLSQAGCETLTLCRLSREEQKEGKWGSPGQQHPPRLETCYKYRVFRPYPRSAESAPILTPLTTGRHFSPSKGSSFPSRAPTEGTSGDQKHDLAAPALLLSTRPPYA</sequence>
<gene>
    <name evidence="2" type="ORF">HJG60_009404</name>
</gene>
<organism evidence="2 3">
    <name type="scientific">Phyllostomus discolor</name>
    <name type="common">pale spear-nosed bat</name>
    <dbReference type="NCBI Taxonomy" id="89673"/>
    <lineage>
        <taxon>Eukaryota</taxon>
        <taxon>Metazoa</taxon>
        <taxon>Chordata</taxon>
        <taxon>Craniata</taxon>
        <taxon>Vertebrata</taxon>
        <taxon>Euteleostomi</taxon>
        <taxon>Mammalia</taxon>
        <taxon>Eutheria</taxon>
        <taxon>Laurasiatheria</taxon>
        <taxon>Chiroptera</taxon>
        <taxon>Yangochiroptera</taxon>
        <taxon>Phyllostomidae</taxon>
        <taxon>Phyllostominae</taxon>
        <taxon>Phyllostomus</taxon>
    </lineage>
</organism>
<feature type="region of interest" description="Disordered" evidence="1">
    <location>
        <begin position="1"/>
        <end position="38"/>
    </location>
</feature>
<proteinExistence type="predicted"/>
<protein>
    <submittedName>
        <fullName evidence="2">Uncharacterized protein</fullName>
    </submittedName>
</protein>
<feature type="region of interest" description="Disordered" evidence="1">
    <location>
        <begin position="121"/>
        <end position="174"/>
    </location>
</feature>
<feature type="compositionally biased region" description="Low complexity" evidence="1">
    <location>
        <begin position="1"/>
        <end position="13"/>
    </location>
</feature>
<accession>A0A833YBV7</accession>
<dbReference type="EMBL" id="JABVXQ010000015">
    <property type="protein sequence ID" value="KAF6074997.1"/>
    <property type="molecule type" value="Genomic_DNA"/>
</dbReference>
<name>A0A833YBV7_9CHIR</name>
<dbReference type="Proteomes" id="UP000664940">
    <property type="component" value="Unassembled WGS sequence"/>
</dbReference>
<reference evidence="2 3" key="1">
    <citation type="journal article" date="2020" name="Nature">
        <title>Six reference-quality genomes reveal evolution of bat adaptations.</title>
        <authorList>
            <person name="Jebb D."/>
            <person name="Huang Z."/>
            <person name="Pippel M."/>
            <person name="Hughes G.M."/>
            <person name="Lavrichenko K."/>
            <person name="Devanna P."/>
            <person name="Winkler S."/>
            <person name="Jermiin L.S."/>
            <person name="Skirmuntt E.C."/>
            <person name="Katzourakis A."/>
            <person name="Burkitt-Gray L."/>
            <person name="Ray D.A."/>
            <person name="Sullivan K.A.M."/>
            <person name="Roscito J.G."/>
            <person name="Kirilenko B.M."/>
            <person name="Davalos L.M."/>
            <person name="Corthals A.P."/>
            <person name="Power M.L."/>
            <person name="Jones G."/>
            <person name="Ransome R.D."/>
            <person name="Dechmann D.K.N."/>
            <person name="Locatelli A.G."/>
            <person name="Puechmaille S.J."/>
            <person name="Fedrigo O."/>
            <person name="Jarvis E.D."/>
            <person name="Hiller M."/>
            <person name="Vernes S.C."/>
            <person name="Myers E.W."/>
            <person name="Teeling E.C."/>
        </authorList>
    </citation>
    <scope>NUCLEOTIDE SEQUENCE [LARGE SCALE GENOMIC DNA]</scope>
    <source>
        <strain evidence="2">Bat1K_MPI-CBG_1</strain>
    </source>
</reference>
<evidence type="ECO:0000256" key="1">
    <source>
        <dbReference type="SAM" id="MobiDB-lite"/>
    </source>
</evidence>
<comment type="caution">
    <text evidence="2">The sequence shown here is derived from an EMBL/GenBank/DDBJ whole genome shotgun (WGS) entry which is preliminary data.</text>
</comment>
<evidence type="ECO:0000313" key="3">
    <source>
        <dbReference type="Proteomes" id="UP000664940"/>
    </source>
</evidence>
<evidence type="ECO:0000313" key="2">
    <source>
        <dbReference type="EMBL" id="KAF6074997.1"/>
    </source>
</evidence>
<feature type="compositionally biased region" description="Polar residues" evidence="1">
    <location>
        <begin position="138"/>
        <end position="154"/>
    </location>
</feature>